<name>A0ABQ7GFY3_DUNSA</name>
<comment type="caution">
    <text evidence="1">The sequence shown here is derived from an EMBL/GenBank/DDBJ whole genome shotgun (WGS) entry which is preliminary data.</text>
</comment>
<accession>A0ABQ7GFY3</accession>
<protein>
    <recommendedName>
        <fullName evidence="3">Encoded protein</fullName>
    </recommendedName>
</protein>
<sequence length="140" mass="15442">MHRAINASTSTHIGQPVCIAHCSTTVSMYASPSAMNSTTRHHCSKQHLHGHNSSALLSAVKQPWFGFGNLLSCPLIGWKHTSRSYACSQLGFVFRAAMHAPRYDKFGKPCSALIPNFLLRSASRAVETEPETLPYLHTNY</sequence>
<keyword evidence="2" id="KW-1185">Reference proteome</keyword>
<dbReference type="Proteomes" id="UP000815325">
    <property type="component" value="Unassembled WGS sequence"/>
</dbReference>
<evidence type="ECO:0000313" key="2">
    <source>
        <dbReference type="Proteomes" id="UP000815325"/>
    </source>
</evidence>
<evidence type="ECO:0008006" key="3">
    <source>
        <dbReference type="Google" id="ProtNLM"/>
    </source>
</evidence>
<evidence type="ECO:0000313" key="1">
    <source>
        <dbReference type="EMBL" id="KAF5833512.1"/>
    </source>
</evidence>
<organism evidence="1 2">
    <name type="scientific">Dunaliella salina</name>
    <name type="common">Green alga</name>
    <name type="synonym">Protococcus salinus</name>
    <dbReference type="NCBI Taxonomy" id="3046"/>
    <lineage>
        <taxon>Eukaryota</taxon>
        <taxon>Viridiplantae</taxon>
        <taxon>Chlorophyta</taxon>
        <taxon>core chlorophytes</taxon>
        <taxon>Chlorophyceae</taxon>
        <taxon>CS clade</taxon>
        <taxon>Chlamydomonadales</taxon>
        <taxon>Dunaliellaceae</taxon>
        <taxon>Dunaliella</taxon>
    </lineage>
</organism>
<gene>
    <name evidence="1" type="ORF">DUNSADRAFT_10163</name>
</gene>
<proteinExistence type="predicted"/>
<reference evidence="1" key="1">
    <citation type="submission" date="2017-08" db="EMBL/GenBank/DDBJ databases">
        <authorList>
            <person name="Polle J.E."/>
            <person name="Barry K."/>
            <person name="Cushman J."/>
            <person name="Schmutz J."/>
            <person name="Tran D."/>
            <person name="Hathwaick L.T."/>
            <person name="Yim W.C."/>
            <person name="Jenkins J."/>
            <person name="Mckie-Krisberg Z.M."/>
            <person name="Prochnik S."/>
            <person name="Lindquist E."/>
            <person name="Dockter R.B."/>
            <person name="Adam C."/>
            <person name="Molina H."/>
            <person name="Bunkerborg J."/>
            <person name="Jin E."/>
            <person name="Buchheim M."/>
            <person name="Magnuson J."/>
        </authorList>
    </citation>
    <scope>NUCLEOTIDE SEQUENCE</scope>
    <source>
        <strain evidence="1">CCAP 19/18</strain>
    </source>
</reference>
<dbReference type="EMBL" id="MU069806">
    <property type="protein sequence ID" value="KAF5833512.1"/>
    <property type="molecule type" value="Genomic_DNA"/>
</dbReference>